<evidence type="ECO:0000259" key="1">
    <source>
        <dbReference type="Pfam" id="PF07110"/>
    </source>
</evidence>
<dbReference type="AlphaFoldDB" id="A0A0H2W1R4"/>
<dbReference type="SUPFAM" id="SSF54909">
    <property type="entry name" value="Dimeric alpha+beta barrel"/>
    <property type="match status" value="1"/>
</dbReference>
<dbReference type="GO" id="GO:0016491">
    <property type="term" value="F:oxidoreductase activity"/>
    <property type="evidence" value="ECO:0007669"/>
    <property type="project" value="InterPro"/>
</dbReference>
<gene>
    <name evidence="2" type="ordered locus">YP_0979</name>
</gene>
<sequence>MMPSVKGFKHVGFLTRKKGQSFEDFVKHWEEVHTAITLKLPGLRGYVLNPIDREKYPDSPVDGFSELWFDSIEDAIAAFDSPIGKAAYEDVPNFVESAAITYITEIRKL</sequence>
<protein>
    <recommendedName>
        <fullName evidence="1">EthD domain-containing protein</fullName>
    </recommendedName>
</protein>
<accession>A0A0H2W1R4</accession>
<feature type="domain" description="EthD" evidence="1">
    <location>
        <begin position="17"/>
        <end position="96"/>
    </location>
</feature>
<proteinExistence type="predicted"/>
<evidence type="ECO:0000313" key="2">
    <source>
        <dbReference type="EMBL" id="AAS61231.1"/>
    </source>
</evidence>
<dbReference type="HOGENOM" id="CLU_115019_3_3_6"/>
<dbReference type="EnsemblBacteria" id="AAS61231">
    <property type="protein sequence ID" value="AAS61231"/>
    <property type="gene ID" value="YP_0979"/>
</dbReference>
<dbReference type="InterPro" id="IPR009799">
    <property type="entry name" value="EthD_dom"/>
</dbReference>
<dbReference type="KEGG" id="ypm:YP_0979"/>
<dbReference type="EMBL" id="AE017042">
    <property type="protein sequence ID" value="AAS61231.1"/>
    <property type="molecule type" value="Genomic_DNA"/>
</dbReference>
<organism evidence="2 3">
    <name type="scientific">Yersinia pestis</name>
    <dbReference type="NCBI Taxonomy" id="632"/>
    <lineage>
        <taxon>Bacteria</taxon>
        <taxon>Pseudomonadati</taxon>
        <taxon>Pseudomonadota</taxon>
        <taxon>Gammaproteobacteria</taxon>
        <taxon>Enterobacterales</taxon>
        <taxon>Yersiniaceae</taxon>
        <taxon>Yersinia</taxon>
    </lineage>
</organism>
<dbReference type="Gene3D" id="3.30.70.100">
    <property type="match status" value="1"/>
</dbReference>
<evidence type="ECO:0000313" key="3">
    <source>
        <dbReference type="Proteomes" id="UP000001019"/>
    </source>
</evidence>
<reference evidence="3" key="1">
    <citation type="journal article" date="2004" name="DNA Res.">
        <title>Complete genome sequence of Yersinia pestis strain 91001, an isolate avirulent to humans.</title>
        <authorList>
            <person name="Song Y."/>
            <person name="Tong Z."/>
            <person name="Wang J."/>
            <person name="Wang L."/>
            <person name="Guo Z."/>
            <person name="Han Y."/>
            <person name="Zhang J."/>
            <person name="Pei D."/>
            <person name="Zhou D."/>
            <person name="Qin H."/>
            <person name="Pang X."/>
            <person name="Han Y."/>
            <person name="Zhai J."/>
            <person name="Li M."/>
            <person name="Cui B."/>
            <person name="Qi Z."/>
            <person name="Jin L."/>
            <person name="Dai R."/>
            <person name="Chen F."/>
            <person name="Li S."/>
            <person name="Ye C."/>
            <person name="Du Z."/>
            <person name="Lin W."/>
            <person name="Wang J."/>
            <person name="Yu J."/>
            <person name="Yang H."/>
            <person name="Wang J."/>
            <person name="Huang P."/>
            <person name="Yang R."/>
        </authorList>
    </citation>
    <scope>NUCLEOTIDE SEQUENCE [LARGE SCALE GENOMIC DNA]</scope>
    <source>
        <strain evidence="3">91001 / Biovar Mediaevalis</strain>
    </source>
</reference>
<dbReference type="Pfam" id="PF07110">
    <property type="entry name" value="EthD"/>
    <property type="match status" value="1"/>
</dbReference>
<dbReference type="InterPro" id="IPR011008">
    <property type="entry name" value="Dimeric_a/b-barrel"/>
</dbReference>
<dbReference type="Proteomes" id="UP000001019">
    <property type="component" value="Chromosome"/>
</dbReference>
<name>A0A0H2W1R4_YERPE</name>
<dbReference type="NCBIfam" id="TIGR02118">
    <property type="entry name" value="EthD family reductase"/>
    <property type="match status" value="1"/>
</dbReference>